<feature type="compositionally biased region" description="Basic residues" evidence="1">
    <location>
        <begin position="158"/>
        <end position="168"/>
    </location>
</feature>
<name>A0A5J4W334_9EUKA</name>
<protein>
    <recommendedName>
        <fullName evidence="2">Micro-fibrillar-associated protein 1 C-terminal domain-containing protein</fullName>
    </recommendedName>
</protein>
<dbReference type="AlphaFoldDB" id="A0A5J4W334"/>
<feature type="domain" description="Micro-fibrillar-associated protein 1 C-terminal" evidence="2">
    <location>
        <begin position="263"/>
        <end position="309"/>
    </location>
</feature>
<feature type="compositionally biased region" description="Acidic residues" evidence="1">
    <location>
        <begin position="217"/>
        <end position="234"/>
    </location>
</feature>
<dbReference type="OrthoDB" id="10265354at2759"/>
<dbReference type="PANTHER" id="PTHR15327">
    <property type="entry name" value="MICROFIBRIL-ASSOCIATED PROTEIN"/>
    <property type="match status" value="1"/>
</dbReference>
<organism evidence="3 4">
    <name type="scientific">Streblomastix strix</name>
    <dbReference type="NCBI Taxonomy" id="222440"/>
    <lineage>
        <taxon>Eukaryota</taxon>
        <taxon>Metamonada</taxon>
        <taxon>Preaxostyla</taxon>
        <taxon>Oxymonadida</taxon>
        <taxon>Streblomastigidae</taxon>
        <taxon>Streblomastix</taxon>
    </lineage>
</organism>
<feature type="compositionally biased region" description="Basic and acidic residues" evidence="1">
    <location>
        <begin position="132"/>
        <end position="150"/>
    </location>
</feature>
<dbReference type="InterPro" id="IPR009730">
    <property type="entry name" value="MFAP1_C"/>
</dbReference>
<dbReference type="InterPro" id="IPR033194">
    <property type="entry name" value="MFAP1"/>
</dbReference>
<proteinExistence type="predicted"/>
<dbReference type="Pfam" id="PF06991">
    <property type="entry name" value="MFAP1"/>
    <property type="match status" value="2"/>
</dbReference>
<accession>A0A5J4W334</accession>
<sequence length="338" mass="40061">MSESDNSSVAGLSDISDLSETDDSSVSNEIAEQIQPELFKVKFVPKSQRKTLGEPLLNEENEEMEVKKLSKEERIERSKETVKMVLQELNNIAPDLNMDDEKMLLVDDTDIDGDDVEFQLWVKREKKRIKRENREREKALDKERLAKIQDEQQSNPRTQKKIFWKYYHKGAFYQEDDEEDGSNVSDDEDDDEDDMKINKNDKKRKNQQNEDNNQQESESEDQQQEQSSNDDNEQQEQSSNTKITDKYEKERLQKEKNEKIRMQNLRQRDHLAPTGEDKMNKELLPEIMRKRRFGLKSNTKYTHLTQEDTTYAGIERKQKDSFDKILYKEMDIGVKETR</sequence>
<gene>
    <name evidence="3" type="ORF">EZS28_015196</name>
</gene>
<evidence type="ECO:0000313" key="3">
    <source>
        <dbReference type="EMBL" id="KAA6389277.1"/>
    </source>
</evidence>
<comment type="caution">
    <text evidence="3">The sequence shown here is derived from an EMBL/GenBank/DDBJ whole genome shotgun (WGS) entry which is preliminary data.</text>
</comment>
<evidence type="ECO:0000313" key="4">
    <source>
        <dbReference type="Proteomes" id="UP000324800"/>
    </source>
</evidence>
<feature type="domain" description="Micro-fibrillar-associated protein 1 C-terminal" evidence="2">
    <location>
        <begin position="33"/>
        <end position="180"/>
    </location>
</feature>
<reference evidence="3 4" key="1">
    <citation type="submission" date="2019-03" db="EMBL/GenBank/DDBJ databases">
        <title>Single cell metagenomics reveals metabolic interactions within the superorganism composed of flagellate Streblomastix strix and complex community of Bacteroidetes bacteria on its surface.</title>
        <authorList>
            <person name="Treitli S.C."/>
            <person name="Kolisko M."/>
            <person name="Husnik F."/>
            <person name="Keeling P."/>
            <person name="Hampl V."/>
        </authorList>
    </citation>
    <scope>NUCLEOTIDE SEQUENCE [LARGE SCALE GENOMIC DNA]</scope>
    <source>
        <strain evidence="3">ST1C</strain>
    </source>
</reference>
<evidence type="ECO:0000256" key="1">
    <source>
        <dbReference type="SAM" id="MobiDB-lite"/>
    </source>
</evidence>
<feature type="compositionally biased region" description="Basic and acidic residues" evidence="1">
    <location>
        <begin position="243"/>
        <end position="283"/>
    </location>
</feature>
<feature type="region of interest" description="Disordered" evidence="1">
    <location>
        <begin position="1"/>
        <end position="31"/>
    </location>
</feature>
<dbReference type="EMBL" id="SNRW01003649">
    <property type="protein sequence ID" value="KAA6389277.1"/>
    <property type="molecule type" value="Genomic_DNA"/>
</dbReference>
<feature type="compositionally biased region" description="Polar residues" evidence="1">
    <location>
        <begin position="1"/>
        <end position="10"/>
    </location>
</feature>
<dbReference type="Proteomes" id="UP000324800">
    <property type="component" value="Unassembled WGS sequence"/>
</dbReference>
<feature type="region of interest" description="Disordered" evidence="1">
    <location>
        <begin position="131"/>
        <end position="283"/>
    </location>
</feature>
<feature type="compositionally biased region" description="Acidic residues" evidence="1">
    <location>
        <begin position="174"/>
        <end position="194"/>
    </location>
</feature>
<evidence type="ECO:0000259" key="2">
    <source>
        <dbReference type="Pfam" id="PF06991"/>
    </source>
</evidence>